<organism evidence="2 3">
    <name type="scientific">Oleoguttula mirabilis</name>
    <dbReference type="NCBI Taxonomy" id="1507867"/>
    <lineage>
        <taxon>Eukaryota</taxon>
        <taxon>Fungi</taxon>
        <taxon>Dikarya</taxon>
        <taxon>Ascomycota</taxon>
        <taxon>Pezizomycotina</taxon>
        <taxon>Dothideomycetes</taxon>
        <taxon>Dothideomycetidae</taxon>
        <taxon>Mycosphaerellales</taxon>
        <taxon>Teratosphaeriaceae</taxon>
        <taxon>Oleoguttula</taxon>
    </lineage>
</organism>
<sequence length="378" mass="40145">MAPKKVIQGERGRPTERAVPRGGSRTGRNTTARDRTPVDTPGIIAQPQPPPPTTPAHGMVNLGPGRLSLPRAGTPQDLAPGTAHQGSQSPNKSPASSRAMSPICLPEGSLPHTERWLSMKHPDMLSVSDRVVHNNMAVLAEIVHSMQQGMVRLASVRTTGKGATAEHEDSETTAHDKAIDDKLDKAEWSGILRDLMNVFKGTLGKESITNKKGGPAKSQADRFLELLGESARQEHQEHQLIGEPMEVEGEEGAGGGAPVPRAEIHALATSFSAPALEQWYLKLVKAFDLGPKRGAPKKSPEHAAGGQGGQGGKGKKRNRPSLGAGEEAAASGSVSPTKKQKKKATPADDDDEYEEEDEQEQEGEGEDELQAGSDEDGE</sequence>
<feature type="compositionally biased region" description="Low complexity" evidence="1">
    <location>
        <begin position="323"/>
        <end position="337"/>
    </location>
</feature>
<comment type="caution">
    <text evidence="2">The sequence shown here is derived from an EMBL/GenBank/DDBJ whole genome shotgun (WGS) entry which is preliminary data.</text>
</comment>
<name>A0AAV9JKQ7_9PEZI</name>
<feature type="region of interest" description="Disordered" evidence="1">
    <location>
        <begin position="1"/>
        <end position="107"/>
    </location>
</feature>
<gene>
    <name evidence="2" type="ORF">LTR36_002419</name>
</gene>
<dbReference type="Proteomes" id="UP001324427">
    <property type="component" value="Unassembled WGS sequence"/>
</dbReference>
<accession>A0AAV9JKQ7</accession>
<evidence type="ECO:0000313" key="2">
    <source>
        <dbReference type="EMBL" id="KAK4545855.1"/>
    </source>
</evidence>
<feature type="compositionally biased region" description="Basic and acidic residues" evidence="1">
    <location>
        <begin position="231"/>
        <end position="240"/>
    </location>
</feature>
<keyword evidence="3" id="KW-1185">Reference proteome</keyword>
<dbReference type="AlphaFoldDB" id="A0AAV9JKQ7"/>
<feature type="compositionally biased region" description="Polar residues" evidence="1">
    <location>
        <begin position="84"/>
        <end position="99"/>
    </location>
</feature>
<feature type="compositionally biased region" description="Acidic residues" evidence="1">
    <location>
        <begin position="347"/>
        <end position="378"/>
    </location>
</feature>
<feature type="region of interest" description="Disordered" evidence="1">
    <location>
        <begin position="231"/>
        <end position="261"/>
    </location>
</feature>
<protein>
    <submittedName>
        <fullName evidence="2">Uncharacterized protein</fullName>
    </submittedName>
</protein>
<proteinExistence type="predicted"/>
<reference evidence="2 3" key="1">
    <citation type="submission" date="2021-11" db="EMBL/GenBank/DDBJ databases">
        <title>Black yeast isolated from Biological Soil Crust.</title>
        <authorList>
            <person name="Kurbessoian T."/>
        </authorList>
    </citation>
    <scope>NUCLEOTIDE SEQUENCE [LARGE SCALE GENOMIC DNA]</scope>
    <source>
        <strain evidence="2 3">CCFEE 5522</strain>
    </source>
</reference>
<feature type="region of interest" description="Disordered" evidence="1">
    <location>
        <begin position="290"/>
        <end position="378"/>
    </location>
</feature>
<dbReference type="EMBL" id="JAVFHQ010000017">
    <property type="protein sequence ID" value="KAK4545855.1"/>
    <property type="molecule type" value="Genomic_DNA"/>
</dbReference>
<evidence type="ECO:0000256" key="1">
    <source>
        <dbReference type="SAM" id="MobiDB-lite"/>
    </source>
</evidence>
<feature type="compositionally biased region" description="Basic and acidic residues" evidence="1">
    <location>
        <begin position="7"/>
        <end position="19"/>
    </location>
</feature>
<evidence type="ECO:0000313" key="3">
    <source>
        <dbReference type="Proteomes" id="UP001324427"/>
    </source>
</evidence>